<keyword evidence="1" id="KW-1133">Transmembrane helix</keyword>
<evidence type="ECO:0000313" key="2">
    <source>
        <dbReference type="EMBL" id="SDS90408.1"/>
    </source>
</evidence>
<sequence length="198" mass="19588">MTILAAVLLGAAVWVATSRPRRRAVLRSTTDRRPVADAPLTLARVCGHLRAGAPPASAWARVGVDTDAFGVPLLGSIHAAVPDASTARAVRAGCLVAADTGAPLAPVLGQVGEALAAAAEADDDREAALAGPRTTARVLAWLPALGLVLGAALGAKPLGVLLGGGLGTAALVGGGVLLVVGYRWTGVLVRRARAAGAA</sequence>
<keyword evidence="3" id="KW-1185">Reference proteome</keyword>
<keyword evidence="1" id="KW-0472">Membrane</keyword>
<feature type="transmembrane region" description="Helical" evidence="1">
    <location>
        <begin position="160"/>
        <end position="182"/>
    </location>
</feature>
<keyword evidence="1" id="KW-0812">Transmembrane</keyword>
<dbReference type="STRING" id="545619.SAMN04489860_2669"/>
<name>A0A1H1VZH9_9CELL</name>
<dbReference type="RefSeq" id="WP_231959230.1">
    <property type="nucleotide sequence ID" value="NZ_LT629776.1"/>
</dbReference>
<evidence type="ECO:0000313" key="3">
    <source>
        <dbReference type="Proteomes" id="UP000185663"/>
    </source>
</evidence>
<dbReference type="EMBL" id="LT629776">
    <property type="protein sequence ID" value="SDS90408.1"/>
    <property type="molecule type" value="Genomic_DNA"/>
</dbReference>
<organism evidence="2 3">
    <name type="scientific">Paraoerskovia marina</name>
    <dbReference type="NCBI Taxonomy" id="545619"/>
    <lineage>
        <taxon>Bacteria</taxon>
        <taxon>Bacillati</taxon>
        <taxon>Actinomycetota</taxon>
        <taxon>Actinomycetes</taxon>
        <taxon>Micrococcales</taxon>
        <taxon>Cellulomonadaceae</taxon>
        <taxon>Paraoerskovia</taxon>
    </lineage>
</organism>
<dbReference type="AlphaFoldDB" id="A0A1H1VZH9"/>
<reference evidence="2 3" key="1">
    <citation type="submission" date="2016-10" db="EMBL/GenBank/DDBJ databases">
        <authorList>
            <person name="de Groot N.N."/>
        </authorList>
    </citation>
    <scope>NUCLEOTIDE SEQUENCE [LARGE SCALE GENOMIC DNA]</scope>
    <source>
        <strain evidence="2 3">DSM 22126</strain>
    </source>
</reference>
<accession>A0A1H1VZH9</accession>
<feature type="transmembrane region" description="Helical" evidence="1">
    <location>
        <begin position="138"/>
        <end position="155"/>
    </location>
</feature>
<dbReference type="Proteomes" id="UP000185663">
    <property type="component" value="Chromosome I"/>
</dbReference>
<dbReference type="eggNOG" id="COG4965">
    <property type="taxonomic scope" value="Bacteria"/>
</dbReference>
<protein>
    <submittedName>
        <fullName evidence="2">Tight adherence protein B</fullName>
    </submittedName>
</protein>
<proteinExistence type="predicted"/>
<gene>
    <name evidence="2" type="ORF">SAMN04489860_2669</name>
</gene>
<evidence type="ECO:0000256" key="1">
    <source>
        <dbReference type="SAM" id="Phobius"/>
    </source>
</evidence>